<dbReference type="Proteomes" id="UP000323505">
    <property type="component" value="Unassembled WGS sequence"/>
</dbReference>
<feature type="compositionally biased region" description="Low complexity" evidence="11">
    <location>
        <begin position="187"/>
        <end position="198"/>
    </location>
</feature>
<dbReference type="Pfam" id="PF10708">
    <property type="entry name" value="DUF2510"/>
    <property type="match status" value="1"/>
</dbReference>
<feature type="compositionally biased region" description="Pro residues" evidence="11">
    <location>
        <begin position="214"/>
        <end position="223"/>
    </location>
</feature>
<evidence type="ECO:0000256" key="8">
    <source>
        <dbReference type="ARBA" id="ARBA00022989"/>
    </source>
</evidence>
<dbReference type="PRINTS" id="PR01217">
    <property type="entry name" value="PRICHEXTENSN"/>
</dbReference>
<dbReference type="InterPro" id="IPR001915">
    <property type="entry name" value="Peptidase_M48"/>
</dbReference>
<feature type="compositionally biased region" description="Basic residues" evidence="11">
    <location>
        <begin position="31"/>
        <end position="40"/>
    </location>
</feature>
<dbReference type="PANTHER" id="PTHR43221">
    <property type="entry name" value="PROTEASE HTPX"/>
    <property type="match status" value="1"/>
</dbReference>
<dbReference type="Gene3D" id="3.30.2010.10">
    <property type="entry name" value="Metalloproteases ('zincins'), catalytic domain"/>
    <property type="match status" value="1"/>
</dbReference>
<evidence type="ECO:0000256" key="6">
    <source>
        <dbReference type="ARBA" id="ARBA00022801"/>
    </source>
</evidence>
<feature type="transmembrane region" description="Helical" evidence="12">
    <location>
        <begin position="419"/>
        <end position="444"/>
    </location>
</feature>
<dbReference type="InterPro" id="IPR018929">
    <property type="entry name" value="DUF2510"/>
</dbReference>
<feature type="region of interest" description="Disordered" evidence="11">
    <location>
        <begin position="22"/>
        <end position="236"/>
    </location>
</feature>
<gene>
    <name evidence="15" type="ORF">FXF68_28720</name>
</gene>
<dbReference type="GO" id="GO:0004222">
    <property type="term" value="F:metalloendopeptidase activity"/>
    <property type="evidence" value="ECO:0007669"/>
    <property type="project" value="InterPro"/>
</dbReference>
<keyword evidence="9" id="KW-0482">Metalloprotease</keyword>
<comment type="caution">
    <text evidence="15">The sequence shown here is derived from an EMBL/GenBank/DDBJ whole genome shotgun (WGS) entry which is preliminary data.</text>
</comment>
<feature type="transmembrane region" description="Helical" evidence="12">
    <location>
        <begin position="272"/>
        <end position="294"/>
    </location>
</feature>
<accession>A0A5D3FFV4</accession>
<keyword evidence="10 12" id="KW-0472">Membrane</keyword>
<evidence type="ECO:0000256" key="3">
    <source>
        <dbReference type="ARBA" id="ARBA00022670"/>
    </source>
</evidence>
<organism evidence="15 16">
    <name type="scientific">Actinomadura decatromicini</name>
    <dbReference type="NCBI Taxonomy" id="2604572"/>
    <lineage>
        <taxon>Bacteria</taxon>
        <taxon>Bacillati</taxon>
        <taxon>Actinomycetota</taxon>
        <taxon>Actinomycetes</taxon>
        <taxon>Streptosporangiales</taxon>
        <taxon>Thermomonosporaceae</taxon>
        <taxon>Actinomadura</taxon>
    </lineage>
</organism>
<keyword evidence="3" id="KW-0645">Protease</keyword>
<dbReference type="GO" id="GO:0006508">
    <property type="term" value="P:proteolysis"/>
    <property type="evidence" value="ECO:0007669"/>
    <property type="project" value="UniProtKB-KW"/>
</dbReference>
<dbReference type="EMBL" id="VSRQ01000006">
    <property type="protein sequence ID" value="TYK46175.1"/>
    <property type="molecule type" value="Genomic_DNA"/>
</dbReference>
<evidence type="ECO:0000259" key="14">
    <source>
        <dbReference type="Pfam" id="PF10708"/>
    </source>
</evidence>
<proteinExistence type="predicted"/>
<evidence type="ECO:0000256" key="4">
    <source>
        <dbReference type="ARBA" id="ARBA00022692"/>
    </source>
</evidence>
<feature type="compositionally biased region" description="Pro residues" evidence="11">
    <location>
        <begin position="50"/>
        <end position="129"/>
    </location>
</feature>
<keyword evidence="7" id="KW-0862">Zinc</keyword>
<protein>
    <submittedName>
        <fullName evidence="15">DUF2510 domain-containing protein</fullName>
    </submittedName>
</protein>
<keyword evidence="16" id="KW-1185">Reference proteome</keyword>
<comment type="cofactor">
    <cofactor evidence="1">
        <name>Zn(2+)</name>
        <dbReference type="ChEBI" id="CHEBI:29105"/>
    </cofactor>
</comment>
<sequence length="506" mass="53074">MSAPPGWYPDPELMGRERYWDGHTWTDHSRPYHSRTRHRTPRPEDASRAPAPPPPSAPPPALAEPPPSPPIPLNPTPPPTQPARPAQPAPPPPQPPAPPSPPPLRPTPPPPQAAPPPGQPSQAVPPPSQAVPSGSQPAPLRSQPPSPPWGTPPRSSPSPVRPSSPRPGRDDVQGAGGGETTSSFQMPSAPSASPRPVRSAPPRPVARERAAFPRPAPVAPPSQGPMYPHPGAAQDEAPVEVGRDWAGVSIGVVLVLEALGVAGVAVGAQAVWSVWGAVIVLVGWAVLLGVPLCVGRVHGHREPAEDERARLAEPWRDVQRRAGTSAYRLVVVDSAELNACASFGRTVAVTADSARSLPPFRLAAVLAHELGHVRGRRAGTAFVRAQVTLPSRALLWTLRTPWSPVASLWRRAVKWHRPIGFVPVFFAAVAATAVSVVVAAPALVGGAAAVAARLTGGLAERRADALAVRTGLGAELLAAVEHRIEGADPMPLPLVRRAQALRRRLG</sequence>
<feature type="compositionally biased region" description="Pro residues" evidence="11">
    <location>
        <begin position="142"/>
        <end position="165"/>
    </location>
</feature>
<keyword evidence="4 12" id="KW-0812">Transmembrane</keyword>
<feature type="domain" description="DUF2510" evidence="14">
    <location>
        <begin position="5"/>
        <end position="35"/>
    </location>
</feature>
<evidence type="ECO:0000256" key="5">
    <source>
        <dbReference type="ARBA" id="ARBA00022723"/>
    </source>
</evidence>
<feature type="compositionally biased region" description="Low complexity" evidence="11">
    <location>
        <begin position="130"/>
        <end position="141"/>
    </location>
</feature>
<evidence type="ECO:0000256" key="7">
    <source>
        <dbReference type="ARBA" id="ARBA00022833"/>
    </source>
</evidence>
<evidence type="ECO:0000259" key="13">
    <source>
        <dbReference type="Pfam" id="PF01435"/>
    </source>
</evidence>
<feature type="transmembrane region" description="Helical" evidence="12">
    <location>
        <begin position="245"/>
        <end position="266"/>
    </location>
</feature>
<dbReference type="Pfam" id="PF01435">
    <property type="entry name" value="Peptidase_M48"/>
    <property type="match status" value="1"/>
</dbReference>
<dbReference type="InterPro" id="IPR050083">
    <property type="entry name" value="HtpX_protease"/>
</dbReference>
<reference evidence="15 16" key="1">
    <citation type="submission" date="2019-08" db="EMBL/GenBank/DDBJ databases">
        <title>Actinomadura sp. nov. CYP1-5 isolated from mountain soil.</title>
        <authorList>
            <person name="Songsumanus A."/>
            <person name="Kuncharoen N."/>
            <person name="Kudo T."/>
            <person name="Yuki M."/>
            <person name="Igarashi Y."/>
            <person name="Tanasupawat S."/>
        </authorList>
    </citation>
    <scope>NUCLEOTIDE SEQUENCE [LARGE SCALE GENOMIC DNA]</scope>
    <source>
        <strain evidence="15 16">CYP1-5</strain>
    </source>
</reference>
<evidence type="ECO:0000256" key="11">
    <source>
        <dbReference type="SAM" id="MobiDB-lite"/>
    </source>
</evidence>
<keyword evidence="5" id="KW-0479">Metal-binding</keyword>
<evidence type="ECO:0000313" key="16">
    <source>
        <dbReference type="Proteomes" id="UP000323505"/>
    </source>
</evidence>
<evidence type="ECO:0000256" key="12">
    <source>
        <dbReference type="SAM" id="Phobius"/>
    </source>
</evidence>
<dbReference type="PANTHER" id="PTHR43221:SF2">
    <property type="entry name" value="PROTEASE HTPX HOMOLOG"/>
    <property type="match status" value="1"/>
</dbReference>
<evidence type="ECO:0000256" key="2">
    <source>
        <dbReference type="ARBA" id="ARBA00022475"/>
    </source>
</evidence>
<evidence type="ECO:0000256" key="10">
    <source>
        <dbReference type="ARBA" id="ARBA00023136"/>
    </source>
</evidence>
<keyword evidence="8 12" id="KW-1133">Transmembrane helix</keyword>
<dbReference type="GO" id="GO:0046872">
    <property type="term" value="F:metal ion binding"/>
    <property type="evidence" value="ECO:0007669"/>
    <property type="project" value="UniProtKB-KW"/>
</dbReference>
<evidence type="ECO:0000256" key="1">
    <source>
        <dbReference type="ARBA" id="ARBA00001947"/>
    </source>
</evidence>
<evidence type="ECO:0000256" key="9">
    <source>
        <dbReference type="ARBA" id="ARBA00023049"/>
    </source>
</evidence>
<feature type="domain" description="Peptidase M48" evidence="13">
    <location>
        <begin position="318"/>
        <end position="471"/>
    </location>
</feature>
<keyword evidence="2" id="KW-1003">Cell membrane</keyword>
<evidence type="ECO:0000313" key="15">
    <source>
        <dbReference type="EMBL" id="TYK46175.1"/>
    </source>
</evidence>
<keyword evidence="6" id="KW-0378">Hydrolase</keyword>
<dbReference type="AlphaFoldDB" id="A0A5D3FFV4"/>
<name>A0A5D3FFV4_9ACTN</name>